<gene>
    <name evidence="2" type="ORF">Fcan01_22455</name>
</gene>
<reference evidence="2 3" key="1">
    <citation type="submission" date="2015-12" db="EMBL/GenBank/DDBJ databases">
        <title>The genome of Folsomia candida.</title>
        <authorList>
            <person name="Faddeeva A."/>
            <person name="Derks M.F."/>
            <person name="Anvar Y."/>
            <person name="Smit S."/>
            <person name="Van Straalen N."/>
            <person name="Roelofs D."/>
        </authorList>
    </citation>
    <scope>NUCLEOTIDE SEQUENCE [LARGE SCALE GENOMIC DNA]</scope>
    <source>
        <strain evidence="2 3">VU population</strain>
        <tissue evidence="2">Whole body</tissue>
    </source>
</reference>
<dbReference type="PANTHER" id="PTHR16038">
    <property type="entry name" value="NOP SEVEN ASSOCIATED PROTEIN 1"/>
    <property type="match status" value="1"/>
</dbReference>
<dbReference type="GO" id="GO:0005730">
    <property type="term" value="C:nucleolus"/>
    <property type="evidence" value="ECO:0007669"/>
    <property type="project" value="InterPro"/>
</dbReference>
<evidence type="ECO:0000256" key="1">
    <source>
        <dbReference type="SAM" id="MobiDB-lite"/>
    </source>
</evidence>
<dbReference type="InterPro" id="IPR015943">
    <property type="entry name" value="WD40/YVTN_repeat-like_dom_sf"/>
</dbReference>
<proteinExistence type="predicted"/>
<evidence type="ECO:0000313" key="3">
    <source>
        <dbReference type="Proteomes" id="UP000198287"/>
    </source>
</evidence>
<dbReference type="InterPro" id="IPR036322">
    <property type="entry name" value="WD40_repeat_dom_sf"/>
</dbReference>
<sequence>MECNGVNMAPEIMKREDSSDTNFNVYVGSETGFLKGICFGLETPMMKELSDYDKSKKPVPIKTLSWTDPNNRKDLLVGLIDRTVKVYNTKLRAFTQEKRVQLSDEGESQLVSLSQLDDKYLVGLENGKISYWNPADSKSTIELKAGNHLSCVKSCPQDSSLFVTGGKENDVKIWKLDSGTTEPIWKARNVPHVLELRVPVWVQDAAFLPQTTDLVAIASRYGQLRLYDTKMDNRNRPVINMEFSDHPAMCISPTRNDRQVIVGSAQGKVGLVDIRNYGKEKVVHLFHGFNGSVRSIVADENTPYFVSCGLDRFLYLHNLNNRSPVKKLFLKSRLTGVQITKDFLAQLVNNSDDLQSSWHNIDMSVLPGAPVPTNAERELIGGPSPKKFRKSKVTS</sequence>
<dbReference type="EMBL" id="LNIX01000025">
    <property type="protein sequence ID" value="OXA42727.1"/>
    <property type="molecule type" value="Genomic_DNA"/>
</dbReference>
<accession>A0A226DDE0</accession>
<protein>
    <submittedName>
        <fullName evidence="2">WD repeat-containing protein 74</fullName>
    </submittedName>
</protein>
<dbReference type="OMA" id="CTDARYV"/>
<keyword evidence="3" id="KW-1185">Reference proteome</keyword>
<organism evidence="2 3">
    <name type="scientific">Folsomia candida</name>
    <name type="common">Springtail</name>
    <dbReference type="NCBI Taxonomy" id="158441"/>
    <lineage>
        <taxon>Eukaryota</taxon>
        <taxon>Metazoa</taxon>
        <taxon>Ecdysozoa</taxon>
        <taxon>Arthropoda</taxon>
        <taxon>Hexapoda</taxon>
        <taxon>Collembola</taxon>
        <taxon>Entomobryomorpha</taxon>
        <taxon>Isotomoidea</taxon>
        <taxon>Isotomidae</taxon>
        <taxon>Proisotominae</taxon>
        <taxon>Folsomia</taxon>
    </lineage>
</organism>
<dbReference type="Gene3D" id="2.130.10.10">
    <property type="entry name" value="YVTN repeat-like/Quinoprotein amine dehydrogenase"/>
    <property type="match status" value="2"/>
</dbReference>
<dbReference type="Proteomes" id="UP000198287">
    <property type="component" value="Unassembled WGS sequence"/>
</dbReference>
<feature type="compositionally biased region" description="Basic residues" evidence="1">
    <location>
        <begin position="386"/>
        <end position="395"/>
    </location>
</feature>
<evidence type="ECO:0000313" key="2">
    <source>
        <dbReference type="EMBL" id="OXA42727.1"/>
    </source>
</evidence>
<dbReference type="AlphaFoldDB" id="A0A226DDE0"/>
<dbReference type="PANTHER" id="PTHR16038:SF4">
    <property type="entry name" value="WD REPEAT-CONTAINING PROTEIN 74"/>
    <property type="match status" value="1"/>
</dbReference>
<dbReference type="GO" id="GO:0042273">
    <property type="term" value="P:ribosomal large subunit biogenesis"/>
    <property type="evidence" value="ECO:0007669"/>
    <property type="project" value="InterPro"/>
</dbReference>
<feature type="region of interest" description="Disordered" evidence="1">
    <location>
        <begin position="375"/>
        <end position="395"/>
    </location>
</feature>
<dbReference type="InterPro" id="IPR001680">
    <property type="entry name" value="WD40_rpt"/>
</dbReference>
<name>A0A226DDE0_FOLCA</name>
<comment type="caution">
    <text evidence="2">The sequence shown here is derived from an EMBL/GenBank/DDBJ whole genome shotgun (WGS) entry which is preliminary data.</text>
</comment>
<dbReference type="InterPro" id="IPR037379">
    <property type="entry name" value="WDR74/Nsa1"/>
</dbReference>
<dbReference type="Pfam" id="PF00400">
    <property type="entry name" value="WD40"/>
    <property type="match status" value="2"/>
</dbReference>
<dbReference type="SUPFAM" id="SSF50978">
    <property type="entry name" value="WD40 repeat-like"/>
    <property type="match status" value="1"/>
</dbReference>
<dbReference type="OrthoDB" id="18388at2759"/>
<dbReference type="SMART" id="SM00320">
    <property type="entry name" value="WD40"/>
    <property type="match status" value="5"/>
</dbReference>
<dbReference type="STRING" id="158441.A0A226DDE0"/>
<dbReference type="GO" id="GO:0030687">
    <property type="term" value="C:preribosome, large subunit precursor"/>
    <property type="evidence" value="ECO:0007669"/>
    <property type="project" value="TreeGrafter"/>
</dbReference>